<proteinExistence type="predicted"/>
<feature type="domain" description="ABC transporter" evidence="3">
    <location>
        <begin position="89"/>
        <end position="314"/>
    </location>
</feature>
<dbReference type="PhylomeDB" id="S7ZRF3"/>
<evidence type="ECO:0000313" key="5">
    <source>
        <dbReference type="Proteomes" id="UP000019376"/>
    </source>
</evidence>
<dbReference type="SMART" id="SM00382">
    <property type="entry name" value="AAA"/>
    <property type="match status" value="2"/>
</dbReference>
<dbReference type="HOGENOM" id="CLU_000604_45_1_1"/>
<dbReference type="STRING" id="933388.S7ZRF3"/>
<dbReference type="Pfam" id="PF00005">
    <property type="entry name" value="ABC_tran"/>
    <property type="match status" value="2"/>
</dbReference>
<dbReference type="InterPro" id="IPR003593">
    <property type="entry name" value="AAA+_ATPase"/>
</dbReference>
<keyword evidence="5" id="KW-1185">Reference proteome</keyword>
<protein>
    <recommendedName>
        <fullName evidence="3">ABC transporter domain-containing protein</fullName>
    </recommendedName>
</protein>
<keyword evidence="2" id="KW-0067">ATP-binding</keyword>
<dbReference type="Gene3D" id="3.40.50.300">
    <property type="entry name" value="P-loop containing nucleotide triphosphate hydrolases"/>
    <property type="match status" value="2"/>
</dbReference>
<dbReference type="PANTHER" id="PTHR43514:SF4">
    <property type="entry name" value="ABC TRANSPORTER I FAMILY MEMBER 10"/>
    <property type="match status" value="1"/>
</dbReference>
<sequence length="735" mass="82294">MLARTYLRARLLRPAGLRAVRFTSSTSPPLIHIENGTFYKQYPTEDNVTTNHSLFPNLTFTLPSDANSPSDKKKSALQHWAVVGPSGRTDLLDIFRGKHIAVPPTARSYPYLLSDEIAAKDPRLRIVGNAIQYIGFSGEGSGAIGGTRGAYLSARYESFREETDWSVEQYLRGQTSLNPPEGEENGTLKDEKLLQEVISDLHLENLLAMPVANLSNGQTRRTRIARALLEKPELLLLDEPFMGLDPATTRSISNLLHRLAEKQSPRLVLALRPQDHVPDWISHVVLVGKSQQILQQGTKPEITAMLQAWQKMPLKGHRTPKDAEKKDRLLEFRAHLESGNLDEQLLYDFSLDHSRKSYAQGPASIGGEALIEMDGVRVQYGDKVVLGDWQQQLHNKVGSGLHWRVRRGQRWAILGANGSGKTTLLSLITSDHPQTYSQPIKMFGRSRLPEAGQPGISIFELQARLGHSSPEIHAFFPRQLTIREALESAFAETFLSKPKLDYEKDLDVSAALRAFKEELDPNAANEDATSVVSVDNSLLPRLEPEGSRRLRKPTSDFYNPLEYQVEYADHVTFGQLTTAQQRIVLFLRALIHKPDVVILDEPFSGLTASQRDKCLHFLEMGEEKLGHHIPRGIPTRLHGLSDEQALVLISHVKEEIPDSVRYFMRLPSESGAGSESVDFRTGMLKNTSVLSDSKIWDQVWSPANEFPAISDKTAVFGETKSIAHDDFERFGYCTI</sequence>
<dbReference type="InterPro" id="IPR003439">
    <property type="entry name" value="ABC_transporter-like_ATP-bd"/>
</dbReference>
<keyword evidence="1" id="KW-0547">Nucleotide-binding</keyword>
<dbReference type="Proteomes" id="UP000019376">
    <property type="component" value="Unassembled WGS sequence"/>
</dbReference>
<dbReference type="SUPFAM" id="SSF52540">
    <property type="entry name" value="P-loop containing nucleoside triphosphate hydrolases"/>
    <property type="match status" value="2"/>
</dbReference>
<evidence type="ECO:0000313" key="4">
    <source>
        <dbReference type="EMBL" id="EPS33004.1"/>
    </source>
</evidence>
<dbReference type="InterPro" id="IPR050334">
    <property type="entry name" value="Molybdenum_import_ModC"/>
</dbReference>
<dbReference type="PANTHER" id="PTHR43514">
    <property type="entry name" value="ABC TRANSPORTER I FAMILY MEMBER 10"/>
    <property type="match status" value="1"/>
</dbReference>
<dbReference type="InterPro" id="IPR027417">
    <property type="entry name" value="P-loop_NTPase"/>
</dbReference>
<name>S7ZRF3_PENO1</name>
<dbReference type="GO" id="GO:0016887">
    <property type="term" value="F:ATP hydrolysis activity"/>
    <property type="evidence" value="ECO:0007669"/>
    <property type="project" value="InterPro"/>
</dbReference>
<dbReference type="AlphaFoldDB" id="S7ZRF3"/>
<dbReference type="eggNOG" id="KOG0927">
    <property type="taxonomic scope" value="Eukaryota"/>
</dbReference>
<evidence type="ECO:0000256" key="1">
    <source>
        <dbReference type="ARBA" id="ARBA00022741"/>
    </source>
</evidence>
<dbReference type="EMBL" id="KB644414">
    <property type="protein sequence ID" value="EPS33004.1"/>
    <property type="molecule type" value="Genomic_DNA"/>
</dbReference>
<dbReference type="GO" id="GO:0005524">
    <property type="term" value="F:ATP binding"/>
    <property type="evidence" value="ECO:0007669"/>
    <property type="project" value="UniProtKB-KW"/>
</dbReference>
<reference evidence="4 5" key="1">
    <citation type="journal article" date="2013" name="PLoS ONE">
        <title>Genomic and secretomic analyses reveal unique features of the lignocellulolytic enzyme system of Penicillium decumbens.</title>
        <authorList>
            <person name="Liu G."/>
            <person name="Zhang L."/>
            <person name="Wei X."/>
            <person name="Zou G."/>
            <person name="Qin Y."/>
            <person name="Ma L."/>
            <person name="Li J."/>
            <person name="Zheng H."/>
            <person name="Wang S."/>
            <person name="Wang C."/>
            <person name="Xun L."/>
            <person name="Zhao G.-P."/>
            <person name="Zhou Z."/>
            <person name="Qu Y."/>
        </authorList>
    </citation>
    <scope>NUCLEOTIDE SEQUENCE [LARGE SCALE GENOMIC DNA]</scope>
    <source>
        <strain evidence="5">114-2 / CGMCC 5302</strain>
    </source>
</reference>
<dbReference type="GO" id="GO:0005739">
    <property type="term" value="C:mitochondrion"/>
    <property type="evidence" value="ECO:0007669"/>
    <property type="project" value="TreeGrafter"/>
</dbReference>
<gene>
    <name evidence="4" type="ORF">PDE_07965</name>
</gene>
<evidence type="ECO:0000259" key="3">
    <source>
        <dbReference type="PROSITE" id="PS50893"/>
    </source>
</evidence>
<organism evidence="4 5">
    <name type="scientific">Penicillium oxalicum (strain 114-2 / CGMCC 5302)</name>
    <name type="common">Penicillium decumbens</name>
    <dbReference type="NCBI Taxonomy" id="933388"/>
    <lineage>
        <taxon>Eukaryota</taxon>
        <taxon>Fungi</taxon>
        <taxon>Dikarya</taxon>
        <taxon>Ascomycota</taxon>
        <taxon>Pezizomycotina</taxon>
        <taxon>Eurotiomycetes</taxon>
        <taxon>Eurotiomycetidae</taxon>
        <taxon>Eurotiales</taxon>
        <taxon>Aspergillaceae</taxon>
        <taxon>Penicillium</taxon>
    </lineage>
</organism>
<dbReference type="OrthoDB" id="10255969at2759"/>
<feature type="domain" description="ABC transporter" evidence="3">
    <location>
        <begin position="376"/>
        <end position="676"/>
    </location>
</feature>
<accession>S7ZRF3</accession>
<dbReference type="PROSITE" id="PS50893">
    <property type="entry name" value="ABC_TRANSPORTER_2"/>
    <property type="match status" value="2"/>
</dbReference>
<evidence type="ECO:0000256" key="2">
    <source>
        <dbReference type="ARBA" id="ARBA00022840"/>
    </source>
</evidence>